<evidence type="ECO:0000256" key="3">
    <source>
        <dbReference type="SAM" id="MobiDB-lite"/>
    </source>
</evidence>
<dbReference type="PANTHER" id="PTHR37042:SF4">
    <property type="entry name" value="OUTER MEMBRANE PROTEIN RV1973"/>
    <property type="match status" value="1"/>
</dbReference>
<evidence type="ECO:0000313" key="6">
    <source>
        <dbReference type="Proteomes" id="UP000500953"/>
    </source>
</evidence>
<comment type="subcellular location">
    <subcellularLocation>
        <location evidence="1">Membrane</location>
    </subcellularLocation>
</comment>
<evidence type="ECO:0008006" key="7">
    <source>
        <dbReference type="Google" id="ProtNLM"/>
    </source>
</evidence>
<evidence type="ECO:0000256" key="2">
    <source>
        <dbReference type="ARBA" id="ARBA00023136"/>
    </source>
</evidence>
<keyword evidence="4" id="KW-0812">Transmembrane</keyword>
<reference evidence="5 6" key="1">
    <citation type="journal article" date="2019" name="ACS Chem. Biol.">
        <title>Identification and Mobilization of a Cryptic Antibiotic Biosynthesis Gene Locus from a Human-Pathogenic Nocardia Isolate.</title>
        <authorList>
            <person name="Herisse M."/>
            <person name="Ishida K."/>
            <person name="Porter J.L."/>
            <person name="Howden B."/>
            <person name="Hertweck C."/>
            <person name="Stinear T.P."/>
            <person name="Pidot S.J."/>
        </authorList>
    </citation>
    <scope>NUCLEOTIDE SEQUENCE [LARGE SCALE GENOMIC DNA]</scope>
    <source>
        <strain evidence="5 6">AUSMDU00012715</strain>
    </source>
</reference>
<evidence type="ECO:0000313" key="5">
    <source>
        <dbReference type="EMBL" id="QIS22986.1"/>
    </source>
</evidence>
<feature type="transmembrane region" description="Helical" evidence="4">
    <location>
        <begin position="42"/>
        <end position="64"/>
    </location>
</feature>
<evidence type="ECO:0000256" key="4">
    <source>
        <dbReference type="SAM" id="Phobius"/>
    </source>
</evidence>
<dbReference type="PANTHER" id="PTHR37042">
    <property type="entry name" value="OUTER MEMBRANE PROTEIN RV1973"/>
    <property type="match status" value="1"/>
</dbReference>
<organism evidence="5 6">
    <name type="scientific">Nocardia terpenica</name>
    <dbReference type="NCBI Taxonomy" id="455432"/>
    <lineage>
        <taxon>Bacteria</taxon>
        <taxon>Bacillati</taxon>
        <taxon>Actinomycetota</taxon>
        <taxon>Actinomycetes</taxon>
        <taxon>Mycobacteriales</taxon>
        <taxon>Nocardiaceae</taxon>
        <taxon>Nocardia</taxon>
    </lineage>
</organism>
<feature type="region of interest" description="Disordered" evidence="3">
    <location>
        <begin position="197"/>
        <end position="234"/>
    </location>
</feature>
<dbReference type="GO" id="GO:0016020">
    <property type="term" value="C:membrane"/>
    <property type="evidence" value="ECO:0007669"/>
    <property type="project" value="UniProtKB-SubCell"/>
</dbReference>
<dbReference type="EMBL" id="CP046173">
    <property type="protein sequence ID" value="QIS22986.1"/>
    <property type="molecule type" value="Genomic_DNA"/>
</dbReference>
<accession>A0A6G9ZCX6</accession>
<evidence type="ECO:0000256" key="1">
    <source>
        <dbReference type="ARBA" id="ARBA00004370"/>
    </source>
</evidence>
<feature type="region of interest" description="Disordered" evidence="3">
    <location>
        <begin position="1"/>
        <end position="28"/>
    </location>
</feature>
<dbReference type="AlphaFoldDB" id="A0A6G9ZCX6"/>
<proteinExistence type="predicted"/>
<dbReference type="Proteomes" id="UP000500953">
    <property type="component" value="Chromosome"/>
</dbReference>
<keyword evidence="4" id="KW-1133">Transmembrane helix</keyword>
<sequence length="234" mass="24908">MSSDSVTEVPQPVSEMSADAERSAADAPRARRLPRIGERVRTVAAVVVVVAVFAAAVWFGVGWVRAAFFTDGPRAAARDAALDGARQAALNITSMKMSDVDGSLALARSSMTGTLLDTADKNKDQMKQRAVAAGVDVTSKVIGASVTELNSERDHASTLIVLEVDSAGPGKPADKLRFTWSVDMAKAGDVWKAEQVQSVGDPVPLDGQGQLAPPPPPGPPRPRPRRSRDRRRYR</sequence>
<protein>
    <recommendedName>
        <fullName evidence="7">Mce-associated membrane protein</fullName>
    </recommendedName>
</protein>
<feature type="compositionally biased region" description="Pro residues" evidence="3">
    <location>
        <begin position="212"/>
        <end position="221"/>
    </location>
</feature>
<gene>
    <name evidence="5" type="ORF">F6W96_36245</name>
</gene>
<keyword evidence="2 4" id="KW-0472">Membrane</keyword>
<name>A0A6G9ZCX6_9NOCA</name>
<feature type="compositionally biased region" description="Basic residues" evidence="3">
    <location>
        <begin position="222"/>
        <end position="234"/>
    </location>
</feature>
<dbReference type="RefSeq" id="WP_167490372.1">
    <property type="nucleotide sequence ID" value="NZ_CP046173.1"/>
</dbReference>